<dbReference type="RefSeq" id="WP_101780764.1">
    <property type="nucleotide sequence ID" value="NZ_CP025543.1"/>
</dbReference>
<dbReference type="KEGG" id="smoo:SMONO_v1c04580"/>
<reference evidence="3 4" key="1">
    <citation type="submission" date="2017-12" db="EMBL/GenBank/DDBJ databases">
        <title>Complete genome sequence of Spiroplasma monobiae MQ-1 (ATCC 33825).</title>
        <authorList>
            <person name="Tsai Y.-M."/>
            <person name="Lo W.-S."/>
            <person name="Wu P.-S."/>
            <person name="Cho S.-T."/>
            <person name="Kuo C.-H."/>
        </authorList>
    </citation>
    <scope>NUCLEOTIDE SEQUENCE [LARGE SCALE GENOMIC DNA]</scope>
    <source>
        <strain evidence="3 4">MQ-1</strain>
    </source>
</reference>
<keyword evidence="4" id="KW-1185">Reference proteome</keyword>
<evidence type="ECO:0000313" key="4">
    <source>
        <dbReference type="Proteomes" id="UP000234790"/>
    </source>
</evidence>
<keyword evidence="2" id="KW-0732">Signal</keyword>
<dbReference type="AlphaFoldDB" id="A0A2K9LUI3"/>
<dbReference type="EMBL" id="CP025543">
    <property type="protein sequence ID" value="AUM62707.1"/>
    <property type="molecule type" value="Genomic_DNA"/>
</dbReference>
<dbReference type="OrthoDB" id="387392at2"/>
<organism evidence="3 4">
    <name type="scientific">Spiroplasma monobiae MQ-1</name>
    <dbReference type="NCBI Taxonomy" id="1336748"/>
    <lineage>
        <taxon>Bacteria</taxon>
        <taxon>Bacillati</taxon>
        <taxon>Mycoplasmatota</taxon>
        <taxon>Mollicutes</taxon>
        <taxon>Entomoplasmatales</taxon>
        <taxon>Spiroplasmataceae</taxon>
        <taxon>Spiroplasma</taxon>
    </lineage>
</organism>
<protein>
    <recommendedName>
        <fullName evidence="5">MOLPALP family lipoprotein</fullName>
    </recommendedName>
</protein>
<feature type="compositionally biased region" description="Basic and acidic residues" evidence="1">
    <location>
        <begin position="28"/>
        <end position="47"/>
    </location>
</feature>
<evidence type="ECO:0000256" key="1">
    <source>
        <dbReference type="SAM" id="MobiDB-lite"/>
    </source>
</evidence>
<dbReference type="PROSITE" id="PS51257">
    <property type="entry name" value="PROKAR_LIPOPROTEIN"/>
    <property type="match status" value="1"/>
</dbReference>
<proteinExistence type="predicted"/>
<feature type="region of interest" description="Disordered" evidence="1">
    <location>
        <begin position="25"/>
        <end position="47"/>
    </location>
</feature>
<gene>
    <name evidence="3" type="ORF">SMONO_v1c04580</name>
</gene>
<dbReference type="Proteomes" id="UP000234790">
    <property type="component" value="Chromosome"/>
</dbReference>
<evidence type="ECO:0000313" key="3">
    <source>
        <dbReference type="EMBL" id="AUM62707.1"/>
    </source>
</evidence>
<evidence type="ECO:0008006" key="5">
    <source>
        <dbReference type="Google" id="ProtNLM"/>
    </source>
</evidence>
<feature type="signal peptide" evidence="2">
    <location>
        <begin position="1"/>
        <end position="22"/>
    </location>
</feature>
<sequence length="700" mass="79204">MKKLLSLLGAVTMSVSTVGSVAACGGKKNTDKDTQEPSKENNFESAERQDTISKLMSQFAKTLYINQNTLSDKETHFSSKFMFESQVKNKTLKDLGLNDFHSSEGAFEKDKYSDIAKKYFNVSGILSGDVKLSDNVYQDYVIDPSAPNEGIVKTLKETVPTILEMLSDPSSLQGLLGLVVSNPEMIEQIISPEILETLGKVLSEDKLQLLENAFSTDVYKDMDYQTALKSSMIGLSNAVDKMINNRSSDWWLESENKGQIEDNYDEATTTLADNIKKLMDKEAELNVNLEENIDSIAEVIRFVRTLLAYIDQFSYDDMTSGLLTLAKIEEKRTANFSSNSIDVKETFRKLEFMVNNDTTGVSFKNFVGILLATNSTNFVRRQDFTEKVNDGLMDVVQKLLRKQMGQDYIDATFVLGKIYVNSLVRSYVNSGLGNENGGKMIGLVNSLLFGFTSMLPDTIKPFIDAIKNNKDTEKFKNDWMGYLWNNNNDKLGFSIMNILKTPMNKISSKESNFTIKSSDGESRFNQPKPRGDEYITNKSVQELINDFSNSFTKTNKSKIEFNEIGELIKRLRKDDTVKRALENPSKMFEVLGYNEDGSLKEGSVLEQFFKFLEQSKEIVEQSNSVFKQWADKDNEEINALTQEANNLFKNISVSTKKNSINDFEYTVSDGNTVHIFNIKLKYNINKTKLMISEIDLVKKQ</sequence>
<feature type="chain" id="PRO_5014642672" description="MOLPALP family lipoprotein" evidence="2">
    <location>
        <begin position="23"/>
        <end position="700"/>
    </location>
</feature>
<accession>A0A2K9LUI3</accession>
<name>A0A2K9LUI3_SPISQ</name>
<evidence type="ECO:0000256" key="2">
    <source>
        <dbReference type="SAM" id="SignalP"/>
    </source>
</evidence>